<dbReference type="EC" id="2.7.11.25" evidence="7"/>
<dbReference type="OMA" id="TRIEMSQ"/>
<protein>
    <submittedName>
        <fullName evidence="7">Protein kinase domain protein</fullName>
        <ecNumber evidence="7">2.7.11.25</ecNumber>
    </submittedName>
</protein>
<accession>G0QSR7</accession>
<dbReference type="SUPFAM" id="SSF56112">
    <property type="entry name" value="Protein kinase-like (PK-like)"/>
    <property type="match status" value="1"/>
</dbReference>
<keyword evidence="2" id="KW-0547">Nucleotide-binding</keyword>
<dbReference type="CDD" id="cd06606">
    <property type="entry name" value="STKc_MAPKKK"/>
    <property type="match status" value="1"/>
</dbReference>
<evidence type="ECO:0000256" key="2">
    <source>
        <dbReference type="ARBA" id="ARBA00022741"/>
    </source>
</evidence>
<gene>
    <name evidence="7" type="ORF">IMG5_103100</name>
</gene>
<dbReference type="InterPro" id="IPR008271">
    <property type="entry name" value="Ser/Thr_kinase_AS"/>
</dbReference>
<dbReference type="eggNOG" id="KOG0198">
    <property type="taxonomic scope" value="Eukaryota"/>
</dbReference>
<dbReference type="AlphaFoldDB" id="G0QSR7"/>
<proteinExistence type="predicted"/>
<dbReference type="Proteomes" id="UP000008983">
    <property type="component" value="Unassembled WGS sequence"/>
</dbReference>
<keyword evidence="8" id="KW-1185">Reference proteome</keyword>
<organism evidence="7 8">
    <name type="scientific">Ichthyophthirius multifiliis</name>
    <name type="common">White spot disease agent</name>
    <name type="synonym">Ich</name>
    <dbReference type="NCBI Taxonomy" id="5932"/>
    <lineage>
        <taxon>Eukaryota</taxon>
        <taxon>Sar</taxon>
        <taxon>Alveolata</taxon>
        <taxon>Ciliophora</taxon>
        <taxon>Intramacronucleata</taxon>
        <taxon>Oligohymenophorea</taxon>
        <taxon>Hymenostomatida</taxon>
        <taxon>Ophryoglenina</taxon>
        <taxon>Ichthyophthirius</taxon>
    </lineage>
</organism>
<dbReference type="GO" id="GO:0005524">
    <property type="term" value="F:ATP binding"/>
    <property type="evidence" value="ECO:0007669"/>
    <property type="project" value="UniProtKB-KW"/>
</dbReference>
<dbReference type="PROSITE" id="PS50011">
    <property type="entry name" value="PROTEIN_KINASE_DOM"/>
    <property type="match status" value="1"/>
</dbReference>
<sequence length="355" mass="41040">MELQKNEKKQTIRWKAGKEIGFGSFGRVIEGLNKLTEVKLLSEMKHKNIVKYIDVQEDKNGQHISVLLEYLVGGSICDQINKYGKLNENIVKKYTKDILQGLEYLHYHGIVHRDIKGANILVDHNGVCKVADFGEAKKIIQQEKQLSLQGTANWMAPEVIKQQNYGRFSDIWSLGGTVIEMLSGKPPFSGLGNALSTMYKIAQDNKPPEIPHFVSDECKDFLDKCFKINPLERWNIYQLLRHQFITDQGTSYLRDKQKKNISDGNRMNSINKLKEQLGLQDEKQEIQKQEIQEQEEEFKANISDNFVLSEDDKSIKNIQKTSNGPKKENLNNVFLDEEEVDQQNKKYDKQRNNYI</sequence>
<dbReference type="InParanoid" id="G0QSR7"/>
<name>G0QSR7_ICHMU</name>
<dbReference type="STRING" id="857967.G0QSR7"/>
<dbReference type="Gene3D" id="1.10.510.10">
    <property type="entry name" value="Transferase(Phosphotransferase) domain 1"/>
    <property type="match status" value="1"/>
</dbReference>
<dbReference type="PANTHER" id="PTHR48016:SF56">
    <property type="entry name" value="MAPKK KINASE"/>
    <property type="match status" value="1"/>
</dbReference>
<evidence type="ECO:0000259" key="6">
    <source>
        <dbReference type="PROSITE" id="PS50011"/>
    </source>
</evidence>
<dbReference type="Pfam" id="PF00069">
    <property type="entry name" value="Pkinase"/>
    <property type="match status" value="1"/>
</dbReference>
<dbReference type="InterPro" id="IPR011009">
    <property type="entry name" value="Kinase-like_dom_sf"/>
</dbReference>
<keyword evidence="4" id="KW-0067">ATP-binding</keyword>
<dbReference type="PROSITE" id="PS00108">
    <property type="entry name" value="PROTEIN_KINASE_ST"/>
    <property type="match status" value="1"/>
</dbReference>
<feature type="domain" description="Protein kinase" evidence="6">
    <location>
        <begin position="14"/>
        <end position="245"/>
    </location>
</feature>
<evidence type="ECO:0000256" key="5">
    <source>
        <dbReference type="SAM" id="MobiDB-lite"/>
    </source>
</evidence>
<evidence type="ECO:0000256" key="3">
    <source>
        <dbReference type="ARBA" id="ARBA00022777"/>
    </source>
</evidence>
<feature type="compositionally biased region" description="Basic and acidic residues" evidence="5">
    <location>
        <begin position="342"/>
        <end position="355"/>
    </location>
</feature>
<evidence type="ECO:0000256" key="4">
    <source>
        <dbReference type="ARBA" id="ARBA00022840"/>
    </source>
</evidence>
<dbReference type="RefSeq" id="XP_004035222.1">
    <property type="nucleotide sequence ID" value="XM_004035174.1"/>
</dbReference>
<dbReference type="SMART" id="SM00220">
    <property type="entry name" value="S_TKc"/>
    <property type="match status" value="1"/>
</dbReference>
<dbReference type="GeneID" id="14907887"/>
<dbReference type="InterPro" id="IPR050538">
    <property type="entry name" value="MAP_kinase_kinase_kinase"/>
</dbReference>
<evidence type="ECO:0000313" key="8">
    <source>
        <dbReference type="Proteomes" id="UP000008983"/>
    </source>
</evidence>
<dbReference type="OrthoDB" id="2914378at2759"/>
<evidence type="ECO:0000256" key="1">
    <source>
        <dbReference type="ARBA" id="ARBA00022679"/>
    </source>
</evidence>
<dbReference type="InterPro" id="IPR000719">
    <property type="entry name" value="Prot_kinase_dom"/>
</dbReference>
<evidence type="ECO:0000313" key="7">
    <source>
        <dbReference type="EMBL" id="EGR31736.1"/>
    </source>
</evidence>
<dbReference type="EMBL" id="GL983822">
    <property type="protein sequence ID" value="EGR31736.1"/>
    <property type="molecule type" value="Genomic_DNA"/>
</dbReference>
<dbReference type="GO" id="GO:0004709">
    <property type="term" value="F:MAP kinase kinase kinase activity"/>
    <property type="evidence" value="ECO:0007669"/>
    <property type="project" value="UniProtKB-EC"/>
</dbReference>
<reference evidence="7 8" key="1">
    <citation type="submission" date="2011-07" db="EMBL/GenBank/DDBJ databases">
        <authorList>
            <person name="Coyne R."/>
            <person name="Brami D."/>
            <person name="Johnson J."/>
            <person name="Hostetler J."/>
            <person name="Hannick L."/>
            <person name="Clark T."/>
            <person name="Cassidy-Hanley D."/>
            <person name="Inman J."/>
        </authorList>
    </citation>
    <scope>NUCLEOTIDE SEQUENCE [LARGE SCALE GENOMIC DNA]</scope>
    <source>
        <strain evidence="7 8">G5</strain>
    </source>
</reference>
<keyword evidence="3 7" id="KW-0418">Kinase</keyword>
<feature type="region of interest" description="Disordered" evidence="5">
    <location>
        <begin position="316"/>
        <end position="355"/>
    </location>
</feature>
<dbReference type="PANTHER" id="PTHR48016">
    <property type="entry name" value="MAP KINASE KINASE KINASE SSK2-RELATED-RELATED"/>
    <property type="match status" value="1"/>
</dbReference>
<keyword evidence="1 7" id="KW-0808">Transferase</keyword>